<dbReference type="OrthoDB" id="5638726at2"/>
<keyword evidence="2" id="KW-1003">Cell membrane</keyword>
<keyword evidence="4 6" id="KW-1133">Transmembrane helix</keyword>
<keyword evidence="3 6" id="KW-0812">Transmembrane</keyword>
<feature type="transmembrane region" description="Helical" evidence="6">
    <location>
        <begin position="144"/>
        <end position="165"/>
    </location>
</feature>
<evidence type="ECO:0000256" key="3">
    <source>
        <dbReference type="ARBA" id="ARBA00022692"/>
    </source>
</evidence>
<gene>
    <name evidence="7" type="ORF">EFL26_01630</name>
</gene>
<evidence type="ECO:0000256" key="4">
    <source>
        <dbReference type="ARBA" id="ARBA00022989"/>
    </source>
</evidence>
<dbReference type="GO" id="GO:0005886">
    <property type="term" value="C:plasma membrane"/>
    <property type="evidence" value="ECO:0007669"/>
    <property type="project" value="UniProtKB-SubCell"/>
</dbReference>
<keyword evidence="5 6" id="KW-0472">Membrane</keyword>
<organism evidence="7 8">
    <name type="scientific">Nocardioides pocheonensis</name>
    <dbReference type="NCBI Taxonomy" id="661485"/>
    <lineage>
        <taxon>Bacteria</taxon>
        <taxon>Bacillati</taxon>
        <taxon>Actinomycetota</taxon>
        <taxon>Actinomycetes</taxon>
        <taxon>Propionibacteriales</taxon>
        <taxon>Nocardioidaceae</taxon>
        <taxon>Nocardioides</taxon>
    </lineage>
</organism>
<name>A0A3N0GZL1_9ACTN</name>
<dbReference type="InterPro" id="IPR001123">
    <property type="entry name" value="LeuE-type"/>
</dbReference>
<comment type="subcellular location">
    <subcellularLocation>
        <location evidence="1">Cell membrane</location>
        <topology evidence="1">Multi-pass membrane protein</topology>
    </subcellularLocation>
</comment>
<feature type="transmembrane region" description="Helical" evidence="6">
    <location>
        <begin position="106"/>
        <end position="124"/>
    </location>
</feature>
<sequence length="198" mass="20445">MTAAVAGLLFGLSLIAAIGAQNAFVLRQGLRRELVGPVVAVCSTSDAILIAAGVAGLGVLVDHAPDLLATTKILGAAFLLGYAAPALRRVASPRSLHAEREDARPAYGRVLVSAVLLTWLNPHVYLDTVLLLGSVAASHGSDRWWFALGATTGSVLWFSGLGYGARLLGPLFVRPGAWRALDALVAATMTAVAVGLLV</sequence>
<dbReference type="Pfam" id="PF01810">
    <property type="entry name" value="LysE"/>
    <property type="match status" value="1"/>
</dbReference>
<evidence type="ECO:0000256" key="5">
    <source>
        <dbReference type="ARBA" id="ARBA00023136"/>
    </source>
</evidence>
<dbReference type="AlphaFoldDB" id="A0A3N0GZL1"/>
<feature type="transmembrane region" description="Helical" evidence="6">
    <location>
        <begin position="67"/>
        <end position="85"/>
    </location>
</feature>
<evidence type="ECO:0000313" key="8">
    <source>
        <dbReference type="Proteomes" id="UP000279994"/>
    </source>
</evidence>
<feature type="transmembrane region" description="Helical" evidence="6">
    <location>
        <begin position="6"/>
        <end position="26"/>
    </location>
</feature>
<dbReference type="PANTHER" id="PTHR30086">
    <property type="entry name" value="ARGININE EXPORTER PROTEIN ARGO"/>
    <property type="match status" value="1"/>
</dbReference>
<accession>A0A3N0GZL1</accession>
<evidence type="ECO:0000313" key="7">
    <source>
        <dbReference type="EMBL" id="RNM17600.1"/>
    </source>
</evidence>
<protein>
    <submittedName>
        <fullName evidence="7">Amino acid transporter</fullName>
    </submittedName>
</protein>
<dbReference type="EMBL" id="RJSF01000003">
    <property type="protein sequence ID" value="RNM17600.1"/>
    <property type="molecule type" value="Genomic_DNA"/>
</dbReference>
<feature type="transmembrane region" description="Helical" evidence="6">
    <location>
        <begin position="38"/>
        <end position="61"/>
    </location>
</feature>
<dbReference type="GO" id="GO:0015171">
    <property type="term" value="F:amino acid transmembrane transporter activity"/>
    <property type="evidence" value="ECO:0007669"/>
    <property type="project" value="TreeGrafter"/>
</dbReference>
<evidence type="ECO:0000256" key="6">
    <source>
        <dbReference type="SAM" id="Phobius"/>
    </source>
</evidence>
<comment type="caution">
    <text evidence="7">The sequence shown here is derived from an EMBL/GenBank/DDBJ whole genome shotgun (WGS) entry which is preliminary data.</text>
</comment>
<evidence type="ECO:0000256" key="1">
    <source>
        <dbReference type="ARBA" id="ARBA00004651"/>
    </source>
</evidence>
<proteinExistence type="predicted"/>
<reference evidence="7 8" key="1">
    <citation type="submission" date="2018-11" db="EMBL/GenBank/DDBJ databases">
        <authorList>
            <person name="Li F."/>
        </authorList>
    </citation>
    <scope>NUCLEOTIDE SEQUENCE [LARGE SCALE GENOMIC DNA]</scope>
    <source>
        <strain evidence="7 8">Gsoil 818</strain>
    </source>
</reference>
<dbReference type="PANTHER" id="PTHR30086:SF20">
    <property type="entry name" value="ARGININE EXPORTER PROTEIN ARGO-RELATED"/>
    <property type="match status" value="1"/>
</dbReference>
<feature type="transmembrane region" description="Helical" evidence="6">
    <location>
        <begin position="177"/>
        <end position="197"/>
    </location>
</feature>
<evidence type="ECO:0000256" key="2">
    <source>
        <dbReference type="ARBA" id="ARBA00022475"/>
    </source>
</evidence>
<dbReference type="Proteomes" id="UP000279994">
    <property type="component" value="Unassembled WGS sequence"/>
</dbReference>
<keyword evidence="8" id="KW-1185">Reference proteome</keyword>